<reference evidence="2" key="1">
    <citation type="submission" date="2021-02" db="EMBL/GenBank/DDBJ databases">
        <title>Thiocyanate and organic carbon inputs drive convergent selection for specific autotrophic Afipia and Thiobacillus strains within complex microbiomes.</title>
        <authorList>
            <person name="Huddy R.J."/>
            <person name="Sachdeva R."/>
            <person name="Kadzinga F."/>
            <person name="Kantor R.S."/>
            <person name="Harrison S.T.L."/>
            <person name="Banfield J.F."/>
        </authorList>
    </citation>
    <scope>NUCLEOTIDE SEQUENCE</scope>
    <source>
        <strain evidence="2">SCN18_13_7_16_R3_B_64_19</strain>
    </source>
</reference>
<sequence length="402" mass="44042">MNKCTPCLPCARALARHRLGQTLLALAAWVLLPAPTLAQTVNEGAADAGECTAEQRFRLRGGTARLENDLFVGTDRNYTNGVAFTLVSHDIPGRLRPECLPAPIRLQAQLIRFMNPAFWADADGSAQTHNVVVRFGQSMFTPEDSTRTDLIANDRPYAGLLYLGLAWNQRKHEPESNREILDTREITLGVIGPWSLAEQSQNLVHDAIGSPRFQGWDNQLKNEPALQLAMDRKYKTYRGAGAIIPGLSADVIRSMGLRLGNIETSATLGVEGRIGWNLPNDFGSYPIRSGAENRPPSASSLHGVPNSVMAVASRPRPGVHFFGMVEAKAVAYDFSLDGNLLRSSHSVTRRPWVAQAAVGISSQWLLAGHGIRLALMRVWRTREFAEQAGRHAFGSVALSMEF</sequence>
<evidence type="ECO:0000313" key="2">
    <source>
        <dbReference type="EMBL" id="MBN8742678.1"/>
    </source>
</evidence>
<accession>A0A8I1MUR1</accession>
<feature type="signal peptide" evidence="1">
    <location>
        <begin position="1"/>
        <end position="38"/>
    </location>
</feature>
<dbReference type="Gene3D" id="2.40.128.140">
    <property type="entry name" value="Outer membrane protein"/>
    <property type="match status" value="1"/>
</dbReference>
<dbReference type="Proteomes" id="UP000664800">
    <property type="component" value="Unassembled WGS sequence"/>
</dbReference>
<evidence type="ECO:0000313" key="3">
    <source>
        <dbReference type="Proteomes" id="UP000664800"/>
    </source>
</evidence>
<dbReference type="RefSeq" id="WP_276726663.1">
    <property type="nucleotide sequence ID" value="NZ_JAFKMR010000003.1"/>
</dbReference>
<dbReference type="InterPro" id="IPR018707">
    <property type="entry name" value="LpxR"/>
</dbReference>
<dbReference type="EMBL" id="JAFKMR010000003">
    <property type="protein sequence ID" value="MBN8742678.1"/>
    <property type="molecule type" value="Genomic_DNA"/>
</dbReference>
<proteinExistence type="predicted"/>
<dbReference type="InterPro" id="IPR037107">
    <property type="entry name" value="Put_OMP_sf"/>
</dbReference>
<name>A0A8I1MUR1_THIA3</name>
<dbReference type="AlphaFoldDB" id="A0A8I1MUR1"/>
<keyword evidence="1" id="KW-0732">Signal</keyword>
<protein>
    <submittedName>
        <fullName evidence="2">Lipid A deacylase LpxR family protein</fullName>
    </submittedName>
</protein>
<evidence type="ECO:0000256" key="1">
    <source>
        <dbReference type="SAM" id="SignalP"/>
    </source>
</evidence>
<organism evidence="2 3">
    <name type="scientific">Thiomonas arsenitoxydans (strain DSM 22701 / CIP 110005 / 3As)</name>
    <dbReference type="NCBI Taxonomy" id="426114"/>
    <lineage>
        <taxon>Bacteria</taxon>
        <taxon>Pseudomonadati</taxon>
        <taxon>Pseudomonadota</taxon>
        <taxon>Betaproteobacteria</taxon>
        <taxon>Burkholderiales</taxon>
        <taxon>Thiomonas</taxon>
    </lineage>
</organism>
<dbReference type="Pfam" id="PF09982">
    <property type="entry name" value="LpxR"/>
    <property type="match status" value="1"/>
</dbReference>
<gene>
    <name evidence="2" type="ORF">J0I24_00050</name>
</gene>
<comment type="caution">
    <text evidence="2">The sequence shown here is derived from an EMBL/GenBank/DDBJ whole genome shotgun (WGS) entry which is preliminary data.</text>
</comment>
<feature type="chain" id="PRO_5034673760" evidence="1">
    <location>
        <begin position="39"/>
        <end position="402"/>
    </location>
</feature>